<dbReference type="EMBL" id="AYKG01000039">
    <property type="protein sequence ID" value="ROO26051.1"/>
    <property type="molecule type" value="Genomic_DNA"/>
</dbReference>
<keyword evidence="1" id="KW-1133">Transmembrane helix</keyword>
<gene>
    <name evidence="4" type="ORF">SAJA_11760</name>
</gene>
<feature type="domain" description="DUF5924" evidence="3">
    <location>
        <begin position="28"/>
        <end position="276"/>
    </location>
</feature>
<dbReference type="Proteomes" id="UP000285310">
    <property type="component" value="Unassembled WGS sequence"/>
</dbReference>
<dbReference type="InterPro" id="IPR045968">
    <property type="entry name" value="DUF5924"/>
</dbReference>
<protein>
    <submittedName>
        <fullName evidence="4">Membrane protein</fullName>
    </submittedName>
</protein>
<name>A0A423PKG7_9GAMM</name>
<organism evidence="4 5">
    <name type="scientific">Salinisphaera japonica YTM-1</name>
    <dbReference type="NCBI Taxonomy" id="1209778"/>
    <lineage>
        <taxon>Bacteria</taxon>
        <taxon>Pseudomonadati</taxon>
        <taxon>Pseudomonadota</taxon>
        <taxon>Gammaproteobacteria</taxon>
        <taxon>Salinisphaerales</taxon>
        <taxon>Salinisphaeraceae</taxon>
        <taxon>Salinisphaera</taxon>
    </lineage>
</organism>
<sequence length="381" mass="41929">MTQTRAPDTPSPAGRLERLVSRCADSRLGRFVLRWRRFLPVVSFALGLGSYFLVQRQHALAQWLTVLMLVGWVALLFEGLLHRALARLLGDRLPTLAVRFATQALHQETLFFVLPFFLASTTWGSPQCLFTLLIIAAAVASAIDPLYYDVIAGRRSLFFGYHAFTLFVALLAAGPIIGSMTTGTTIALASIITGACALPSFNDVIRMRHWSRWLLMAALSVALAGTAWGARYWIPPATLSAKRMVITAQMDTSARDPGRDHARFAPDALTADGLYAFSAIKAPRGLKQQIFHVWSHEGQEVDRIPLDIEGGTREQGYRAWSHKMALGADPAGHWKVDVITDDGQLIGTEHFVVGDAPRSAGQVVSEQINGIRRAIASWHLF</sequence>
<feature type="transmembrane region" description="Helical" evidence="1">
    <location>
        <begin position="183"/>
        <end position="201"/>
    </location>
</feature>
<dbReference type="InParanoid" id="A0A423PKG7"/>
<evidence type="ECO:0000259" key="3">
    <source>
        <dbReference type="Pfam" id="PF19346"/>
    </source>
</evidence>
<reference evidence="4 5" key="1">
    <citation type="submission" date="2013-10" db="EMBL/GenBank/DDBJ databases">
        <title>Salinisphaera japonica YTM-1 Genome Sequencing.</title>
        <authorList>
            <person name="Lai Q."/>
            <person name="Li C."/>
            <person name="Shao Z."/>
        </authorList>
    </citation>
    <scope>NUCLEOTIDE SEQUENCE [LARGE SCALE GENOMIC DNA]</scope>
    <source>
        <strain evidence="4 5">YTM-1</strain>
    </source>
</reference>
<keyword evidence="1" id="KW-0812">Transmembrane</keyword>
<feature type="transmembrane region" description="Helical" evidence="1">
    <location>
        <begin position="37"/>
        <end position="54"/>
    </location>
</feature>
<dbReference type="OrthoDB" id="6934181at2"/>
<feature type="domain" description="DUF2914" evidence="2">
    <location>
        <begin position="287"/>
        <end position="353"/>
    </location>
</feature>
<accession>A0A423PKG7</accession>
<feature type="transmembrane region" description="Helical" evidence="1">
    <location>
        <begin position="159"/>
        <end position="177"/>
    </location>
</feature>
<keyword evidence="5" id="KW-1185">Reference proteome</keyword>
<evidence type="ECO:0000313" key="5">
    <source>
        <dbReference type="Proteomes" id="UP000285310"/>
    </source>
</evidence>
<feature type="transmembrane region" description="Helical" evidence="1">
    <location>
        <begin position="60"/>
        <end position="81"/>
    </location>
</feature>
<keyword evidence="1" id="KW-0472">Membrane</keyword>
<evidence type="ECO:0000313" key="4">
    <source>
        <dbReference type="EMBL" id="ROO26051.1"/>
    </source>
</evidence>
<feature type="transmembrane region" description="Helical" evidence="1">
    <location>
        <begin position="129"/>
        <end position="147"/>
    </location>
</feature>
<evidence type="ECO:0000259" key="2">
    <source>
        <dbReference type="Pfam" id="PF11141"/>
    </source>
</evidence>
<dbReference type="InterPro" id="IPR022606">
    <property type="entry name" value="DUF2914"/>
</dbReference>
<feature type="transmembrane region" description="Helical" evidence="1">
    <location>
        <begin position="213"/>
        <end position="234"/>
    </location>
</feature>
<evidence type="ECO:0000256" key="1">
    <source>
        <dbReference type="SAM" id="Phobius"/>
    </source>
</evidence>
<dbReference type="RefSeq" id="WP_123658829.1">
    <property type="nucleotide sequence ID" value="NZ_AYKG01000039.1"/>
</dbReference>
<proteinExistence type="predicted"/>
<dbReference type="Pfam" id="PF19346">
    <property type="entry name" value="DUF5924"/>
    <property type="match status" value="1"/>
</dbReference>
<dbReference type="AlphaFoldDB" id="A0A423PKG7"/>
<dbReference type="Pfam" id="PF11141">
    <property type="entry name" value="DUF2914"/>
    <property type="match status" value="1"/>
</dbReference>
<comment type="caution">
    <text evidence="4">The sequence shown here is derived from an EMBL/GenBank/DDBJ whole genome shotgun (WGS) entry which is preliminary data.</text>
</comment>